<keyword evidence="6" id="KW-1185">Reference proteome</keyword>
<dbReference type="Pfam" id="PF00127">
    <property type="entry name" value="Copper-bind"/>
    <property type="match status" value="1"/>
</dbReference>
<dbReference type="PANTHER" id="PTHR36507:SF1">
    <property type="entry name" value="BLL1555 PROTEIN"/>
    <property type="match status" value="1"/>
</dbReference>
<feature type="domain" description="Blue (type 1) copper" evidence="4">
    <location>
        <begin position="28"/>
        <end position="106"/>
    </location>
</feature>
<dbReference type="EMBL" id="JBHSLW010000029">
    <property type="protein sequence ID" value="MFC5421579.1"/>
    <property type="molecule type" value="Genomic_DNA"/>
</dbReference>
<keyword evidence="1" id="KW-0479">Metal-binding</keyword>
<evidence type="ECO:0000256" key="3">
    <source>
        <dbReference type="SAM" id="SignalP"/>
    </source>
</evidence>
<organism evidence="5 6">
    <name type="scientific">Bosea eneae</name>
    <dbReference type="NCBI Taxonomy" id="151454"/>
    <lineage>
        <taxon>Bacteria</taxon>
        <taxon>Pseudomonadati</taxon>
        <taxon>Pseudomonadota</taxon>
        <taxon>Alphaproteobacteria</taxon>
        <taxon>Hyphomicrobiales</taxon>
        <taxon>Boseaceae</taxon>
        <taxon>Bosea</taxon>
    </lineage>
</organism>
<sequence length="107" mass="11554">MKHVPVILLALACAGAVSTLAEATEFRITQKGQQFNPRVLTIKAGDEVVFVNDDTGTHNVFSESAANSFDLKAQRPGASTRVAFPKAGRVDVRCAIHPSMRMTIEVE</sequence>
<feature type="signal peptide" evidence="3">
    <location>
        <begin position="1"/>
        <end position="23"/>
    </location>
</feature>
<evidence type="ECO:0000259" key="4">
    <source>
        <dbReference type="Pfam" id="PF00127"/>
    </source>
</evidence>
<reference evidence="6" key="1">
    <citation type="journal article" date="2019" name="Int. J. Syst. Evol. Microbiol.">
        <title>The Global Catalogue of Microorganisms (GCM) 10K type strain sequencing project: providing services to taxonomists for standard genome sequencing and annotation.</title>
        <authorList>
            <consortium name="The Broad Institute Genomics Platform"/>
            <consortium name="The Broad Institute Genome Sequencing Center for Infectious Disease"/>
            <person name="Wu L."/>
            <person name="Ma J."/>
        </authorList>
    </citation>
    <scope>NUCLEOTIDE SEQUENCE [LARGE SCALE GENOMIC DNA]</scope>
    <source>
        <strain evidence="6">NCAIM B.01391</strain>
    </source>
</reference>
<keyword evidence="3" id="KW-0732">Signal</keyword>
<keyword evidence="2" id="KW-0186">Copper</keyword>
<evidence type="ECO:0000313" key="5">
    <source>
        <dbReference type="EMBL" id="MFC5421579.1"/>
    </source>
</evidence>
<name>A0ABW0IWB7_9HYPH</name>
<dbReference type="PANTHER" id="PTHR36507">
    <property type="entry name" value="BLL1555 PROTEIN"/>
    <property type="match status" value="1"/>
</dbReference>
<dbReference type="Proteomes" id="UP001596053">
    <property type="component" value="Unassembled WGS sequence"/>
</dbReference>
<accession>A0ABW0IWB7</accession>
<gene>
    <name evidence="5" type="ORF">ACFPOB_18650</name>
</gene>
<evidence type="ECO:0000256" key="2">
    <source>
        <dbReference type="ARBA" id="ARBA00023008"/>
    </source>
</evidence>
<dbReference type="Gene3D" id="2.60.40.420">
    <property type="entry name" value="Cupredoxins - blue copper proteins"/>
    <property type="match status" value="1"/>
</dbReference>
<dbReference type="SUPFAM" id="SSF49503">
    <property type="entry name" value="Cupredoxins"/>
    <property type="match status" value="1"/>
</dbReference>
<evidence type="ECO:0000313" key="6">
    <source>
        <dbReference type="Proteomes" id="UP001596053"/>
    </source>
</evidence>
<comment type="caution">
    <text evidence="5">The sequence shown here is derived from an EMBL/GenBank/DDBJ whole genome shotgun (WGS) entry which is preliminary data.</text>
</comment>
<proteinExistence type="predicted"/>
<protein>
    <submittedName>
        <fullName evidence="5">Plastocyanin/azurin family copper-binding protein</fullName>
    </submittedName>
</protein>
<evidence type="ECO:0000256" key="1">
    <source>
        <dbReference type="ARBA" id="ARBA00022723"/>
    </source>
</evidence>
<dbReference type="InterPro" id="IPR008972">
    <property type="entry name" value="Cupredoxin"/>
</dbReference>
<dbReference type="InterPro" id="IPR000923">
    <property type="entry name" value="BlueCu_1"/>
</dbReference>
<dbReference type="InterPro" id="IPR052721">
    <property type="entry name" value="ET_Amicyanin"/>
</dbReference>
<feature type="chain" id="PRO_5046674565" evidence="3">
    <location>
        <begin position="24"/>
        <end position="107"/>
    </location>
</feature>
<dbReference type="RefSeq" id="WP_377799861.1">
    <property type="nucleotide sequence ID" value="NZ_JBHSLW010000029.1"/>
</dbReference>